<gene>
    <name evidence="3" type="primary">CTR2</name>
</gene>
<dbReference type="GO" id="GO:0005886">
    <property type="term" value="C:plasma membrane"/>
    <property type="evidence" value="ECO:0007669"/>
    <property type="project" value="TreeGrafter"/>
</dbReference>
<feature type="domain" description="Cationic amino acid transporter C-terminal" evidence="2">
    <location>
        <begin position="126"/>
        <end position="176"/>
    </location>
</feature>
<dbReference type="GO" id="GO:0015189">
    <property type="term" value="F:L-lysine transmembrane transporter activity"/>
    <property type="evidence" value="ECO:0007669"/>
    <property type="project" value="TreeGrafter"/>
</dbReference>
<evidence type="ECO:0000313" key="3">
    <source>
        <dbReference type="EMBL" id="JAC41300.1"/>
    </source>
</evidence>
<dbReference type="Pfam" id="PF13906">
    <property type="entry name" value="AA_permease_C"/>
    <property type="match status" value="1"/>
</dbReference>
<feature type="transmembrane region" description="Helical" evidence="1">
    <location>
        <begin position="153"/>
        <end position="171"/>
    </location>
</feature>
<proteinExistence type="predicted"/>
<protein>
    <submittedName>
        <fullName evidence="3">Low affinity cationic amino acid transporter 2</fullName>
    </submittedName>
</protein>
<feature type="transmembrane region" description="Helical" evidence="1">
    <location>
        <begin position="126"/>
        <end position="147"/>
    </location>
</feature>
<dbReference type="AlphaFoldDB" id="A0A034VHR2"/>
<dbReference type="PANTHER" id="PTHR43243">
    <property type="entry name" value="INNER MEMBRANE TRANSPORTER YGJI-RELATED"/>
    <property type="match status" value="1"/>
</dbReference>
<keyword evidence="1" id="KW-0472">Membrane</keyword>
<dbReference type="EMBL" id="GAKP01017652">
    <property type="protein sequence ID" value="JAC41300.1"/>
    <property type="molecule type" value="Transcribed_RNA"/>
</dbReference>
<feature type="transmembrane region" description="Helical" evidence="1">
    <location>
        <begin position="63"/>
        <end position="82"/>
    </location>
</feature>
<keyword evidence="1" id="KW-0812">Transmembrane</keyword>
<evidence type="ECO:0000256" key="1">
    <source>
        <dbReference type="SAM" id="Phobius"/>
    </source>
</evidence>
<dbReference type="GO" id="GO:0097638">
    <property type="term" value="P:L-arginine import across plasma membrane"/>
    <property type="evidence" value="ECO:0007669"/>
    <property type="project" value="TreeGrafter"/>
</dbReference>
<dbReference type="OrthoDB" id="3900342at2759"/>
<accession>A0A034VHR2</accession>
<organism evidence="3">
    <name type="scientific">Bactrocera dorsalis</name>
    <name type="common">Oriental fruit fly</name>
    <name type="synonym">Dacus dorsalis</name>
    <dbReference type="NCBI Taxonomy" id="27457"/>
    <lineage>
        <taxon>Eukaryota</taxon>
        <taxon>Metazoa</taxon>
        <taxon>Ecdysozoa</taxon>
        <taxon>Arthropoda</taxon>
        <taxon>Hexapoda</taxon>
        <taxon>Insecta</taxon>
        <taxon>Pterygota</taxon>
        <taxon>Neoptera</taxon>
        <taxon>Endopterygota</taxon>
        <taxon>Diptera</taxon>
        <taxon>Brachycera</taxon>
        <taxon>Muscomorpha</taxon>
        <taxon>Tephritoidea</taxon>
        <taxon>Tephritidae</taxon>
        <taxon>Bactrocera</taxon>
        <taxon>Bactrocera</taxon>
    </lineage>
</organism>
<feature type="transmembrane region" description="Helical" evidence="1">
    <location>
        <begin position="94"/>
        <end position="114"/>
    </location>
</feature>
<dbReference type="InterPro" id="IPR029485">
    <property type="entry name" value="CAT_C"/>
</dbReference>
<reference evidence="3" key="1">
    <citation type="journal article" date="2014" name="BMC Genomics">
        <title>Characterizing the developmental transcriptome of the oriental fruit fly, Bactrocera dorsalis (Diptera: Tephritidae) through comparative genomic analysis with Drosophila melanogaster utilizing modENCODE datasets.</title>
        <authorList>
            <person name="Geib S.M."/>
            <person name="Calla B."/>
            <person name="Hall B."/>
            <person name="Hou S."/>
            <person name="Manoukis N.C."/>
        </authorList>
    </citation>
    <scope>NUCLEOTIDE SEQUENCE</scope>
    <source>
        <strain evidence="3">Punador</strain>
    </source>
</reference>
<keyword evidence="1" id="KW-1133">Transmembrane helix</keyword>
<name>A0A034VHR2_BACDO</name>
<dbReference type="PANTHER" id="PTHR43243:SF103">
    <property type="entry name" value="LOW AFFINITY CATIONIC AMINO ACID TRANSPORTER 2-LIKE PROTEIN"/>
    <property type="match status" value="1"/>
</dbReference>
<dbReference type="GO" id="GO:0061459">
    <property type="term" value="F:L-arginine transmembrane transporter activity"/>
    <property type="evidence" value="ECO:0007669"/>
    <property type="project" value="TreeGrafter"/>
</dbReference>
<sequence>MAASSPVASCVLILRYDGDDRRDGRGIGTGRALADRAQTNCNLWRQLFNTNNITVANGKSGRLVTFLITLYFTWCFVFSHFLQKVEIEPGNITPPYIVLLVITGLPLPLILFIISRQPRSSTQLAFKVPLVPWLPGLSIFINVYLMVRLDVMTWVRFGIWIAIGLLIYFSYGIRYSRQRKRESRLVLQEATENSESGLPLHNDYTEVPLIIMNNTS</sequence>
<dbReference type="GO" id="GO:0000064">
    <property type="term" value="F:L-ornithine transmembrane transporter activity"/>
    <property type="evidence" value="ECO:0007669"/>
    <property type="project" value="TreeGrafter"/>
</dbReference>
<evidence type="ECO:0000259" key="2">
    <source>
        <dbReference type="Pfam" id="PF13906"/>
    </source>
</evidence>
<dbReference type="Gene3D" id="1.20.1740.10">
    <property type="entry name" value="Amino acid/polyamine transporter I"/>
    <property type="match status" value="1"/>
</dbReference>